<feature type="compositionally biased region" description="Pro residues" evidence="4">
    <location>
        <begin position="848"/>
        <end position="859"/>
    </location>
</feature>
<organism evidence="5 6">
    <name type="scientific">Vitrella brassicaformis (strain CCMP3155)</name>
    <dbReference type="NCBI Taxonomy" id="1169540"/>
    <lineage>
        <taxon>Eukaryota</taxon>
        <taxon>Sar</taxon>
        <taxon>Alveolata</taxon>
        <taxon>Colpodellida</taxon>
        <taxon>Vitrellaceae</taxon>
        <taxon>Vitrella</taxon>
    </lineage>
</organism>
<dbReference type="Gene3D" id="3.80.10.10">
    <property type="entry name" value="Ribonuclease Inhibitor"/>
    <property type="match status" value="1"/>
</dbReference>
<feature type="compositionally biased region" description="Low complexity" evidence="4">
    <location>
        <begin position="1024"/>
        <end position="1034"/>
    </location>
</feature>
<evidence type="ECO:0000313" key="6">
    <source>
        <dbReference type="Proteomes" id="UP000041254"/>
    </source>
</evidence>
<dbReference type="PROSITE" id="PS51450">
    <property type="entry name" value="LRR"/>
    <property type="match status" value="1"/>
</dbReference>
<feature type="compositionally biased region" description="Basic and acidic residues" evidence="4">
    <location>
        <begin position="924"/>
        <end position="934"/>
    </location>
</feature>
<feature type="compositionally biased region" description="Polar residues" evidence="4">
    <location>
        <begin position="728"/>
        <end position="746"/>
    </location>
</feature>
<reference evidence="5 6" key="1">
    <citation type="submission" date="2014-11" db="EMBL/GenBank/DDBJ databases">
        <authorList>
            <person name="Zhu J."/>
            <person name="Qi W."/>
            <person name="Song R."/>
        </authorList>
    </citation>
    <scope>NUCLEOTIDE SEQUENCE [LARGE SCALE GENOMIC DNA]</scope>
</reference>
<feature type="compositionally biased region" description="Polar residues" evidence="4">
    <location>
        <begin position="971"/>
        <end position="980"/>
    </location>
</feature>
<feature type="region of interest" description="Disordered" evidence="4">
    <location>
        <begin position="833"/>
        <end position="879"/>
    </location>
</feature>
<feature type="region of interest" description="Disordered" evidence="4">
    <location>
        <begin position="1476"/>
        <end position="1501"/>
    </location>
</feature>
<evidence type="ECO:0000256" key="1">
    <source>
        <dbReference type="ARBA" id="ARBA00022614"/>
    </source>
</evidence>
<feature type="compositionally biased region" description="Polar residues" evidence="4">
    <location>
        <begin position="795"/>
        <end position="819"/>
    </location>
</feature>
<feature type="compositionally biased region" description="Pro residues" evidence="4">
    <location>
        <begin position="1549"/>
        <end position="1560"/>
    </location>
</feature>
<dbReference type="InterPro" id="IPR001611">
    <property type="entry name" value="Leu-rich_rpt"/>
</dbReference>
<feature type="compositionally biased region" description="Polar residues" evidence="4">
    <location>
        <begin position="995"/>
        <end position="1009"/>
    </location>
</feature>
<accession>A0A0G4EZJ5</accession>
<evidence type="ECO:0000256" key="3">
    <source>
        <dbReference type="SAM" id="Coils"/>
    </source>
</evidence>
<feature type="region of interest" description="Disordered" evidence="4">
    <location>
        <begin position="924"/>
        <end position="1045"/>
    </location>
</feature>
<dbReference type="EMBL" id="CDMY01000348">
    <property type="protein sequence ID" value="CEM04231.1"/>
    <property type="molecule type" value="Genomic_DNA"/>
</dbReference>
<dbReference type="InParanoid" id="A0A0G4EZJ5"/>
<feature type="region of interest" description="Disordered" evidence="4">
    <location>
        <begin position="1532"/>
        <end position="1641"/>
    </location>
</feature>
<feature type="compositionally biased region" description="Basic and acidic residues" evidence="4">
    <location>
        <begin position="1338"/>
        <end position="1351"/>
    </location>
</feature>
<feature type="region of interest" description="Disordered" evidence="4">
    <location>
        <begin position="480"/>
        <end position="750"/>
    </location>
</feature>
<feature type="region of interest" description="Disordered" evidence="4">
    <location>
        <begin position="1741"/>
        <end position="1762"/>
    </location>
</feature>
<evidence type="ECO:0000256" key="4">
    <source>
        <dbReference type="SAM" id="MobiDB-lite"/>
    </source>
</evidence>
<feature type="compositionally biased region" description="Basic and acidic residues" evidence="4">
    <location>
        <begin position="487"/>
        <end position="497"/>
    </location>
</feature>
<feature type="compositionally biased region" description="Polar residues" evidence="4">
    <location>
        <begin position="1352"/>
        <end position="1365"/>
    </location>
</feature>
<dbReference type="InterPro" id="IPR042655">
    <property type="entry name" value="LRC72"/>
</dbReference>
<keyword evidence="3" id="KW-0175">Coiled coil</keyword>
<feature type="region of interest" description="Disordered" evidence="4">
    <location>
        <begin position="782"/>
        <end position="819"/>
    </location>
</feature>
<keyword evidence="2" id="KW-0677">Repeat</keyword>
<feature type="compositionally biased region" description="Basic and acidic residues" evidence="4">
    <location>
        <begin position="1366"/>
        <end position="1386"/>
    </location>
</feature>
<dbReference type="SMART" id="SM00369">
    <property type="entry name" value="LRR_TYP"/>
    <property type="match status" value="2"/>
</dbReference>
<dbReference type="InterPro" id="IPR032675">
    <property type="entry name" value="LRR_dom_sf"/>
</dbReference>
<protein>
    <submittedName>
        <fullName evidence="5">Uncharacterized protein</fullName>
    </submittedName>
</protein>
<feature type="compositionally biased region" description="Low complexity" evidence="4">
    <location>
        <begin position="935"/>
        <end position="954"/>
    </location>
</feature>
<evidence type="ECO:0000313" key="5">
    <source>
        <dbReference type="EMBL" id="CEM04231.1"/>
    </source>
</evidence>
<dbReference type="VEuPathDB" id="CryptoDB:Vbra_8618"/>
<keyword evidence="6" id="KW-1185">Reference proteome</keyword>
<feature type="compositionally biased region" description="Basic and acidic residues" evidence="4">
    <location>
        <begin position="1477"/>
        <end position="1501"/>
    </location>
</feature>
<feature type="region of interest" description="Disordered" evidence="4">
    <location>
        <begin position="1268"/>
        <end position="1310"/>
    </location>
</feature>
<feature type="coiled-coil region" evidence="3">
    <location>
        <begin position="1139"/>
        <end position="1166"/>
    </location>
</feature>
<evidence type="ECO:0000256" key="2">
    <source>
        <dbReference type="ARBA" id="ARBA00022737"/>
    </source>
</evidence>
<dbReference type="InterPro" id="IPR003591">
    <property type="entry name" value="Leu-rich_rpt_typical-subtyp"/>
</dbReference>
<gene>
    <name evidence="5" type="ORF">Vbra_8618</name>
</gene>
<dbReference type="SUPFAM" id="SSF52058">
    <property type="entry name" value="L domain-like"/>
    <property type="match status" value="1"/>
</dbReference>
<feature type="region of interest" description="Disordered" evidence="4">
    <location>
        <begin position="366"/>
        <end position="389"/>
    </location>
</feature>
<feature type="region of interest" description="Disordered" evidence="4">
    <location>
        <begin position="1337"/>
        <end position="1386"/>
    </location>
</feature>
<dbReference type="PANTHER" id="PTHR46759:SF1">
    <property type="entry name" value="LEUCINE-RICH REPEAT-CONTAINING PROTEIN 72"/>
    <property type="match status" value="1"/>
</dbReference>
<dbReference type="OrthoDB" id="1060944at2759"/>
<sequence>MEEEAAMVLKEQIEDAAFAPIDRVEVLNDMHVRLHDLLGCPEALREARVLRQLEFQRQTISAELLDNLSLIGSTLQVLRLRSCGLRSCEFVLALTCLESLDLSRNAITSLPDGMHNLTALRSVDFSHNQLATVKALRRLTRCPALADLSIAGNPLVSQSYARQQILVLFPKLARLDGEHVRAKERETARQAMERRNSTGNMMVSQAATAMAMATPSRLRGARTWDETHGDTGMNKLLEAENMSLRDQLSAMHRFMEEKMKTLAETTEELARVKQEVEFSKIDRALETPSSASSARRLSSRRGERNGHGLPPLPPHPHNGHTMAPDGRTFVSVGVDPHSTDSSGSFPVHPPSQSVTPAVTLSATESIPPADTTYTSPPTHTTHVHPQQQRRRELGQSPIIGFGPPAAFDGGATDGSLGRFRHPSHVSMEMGSFRTASSGVSAVHGVAKKEKAGPSHMGGPPALSGSRLSDVRVLEDVLMASGQGGKAAADRRDQREIGESTAGLPLDEGLDSTADHAERPSPRAALAQPPHTVAHDEPASGPSSPVVADPQPPPDSHSAHDAPAPSPSHPDESYRITPPAPPSRSHVDTAAQSHGPHSCIDDEPRPLATDGPAQEEVEVVVAAQGAGGELGDPFSVEVELSFDDIGRVQTSDQSNQPSPGSPSADGGGGGKIPTVVVRSSSRPDEQQGGGLSSDFVSLAALAKEAGVGGGGERERAADAEGSGERPFSFMSSPQTFSPSADTLSTGQIDERLAYESQQLEALAPSPAHASPFLASPRIPVHATRAATGETKASHKTAGSQALSPVASQSRTTAPWQPESTPLYASSEATAFMLPHRMSGDGSGDKAVAPPLPCPFPPPLPAYDDDSVSLSQVGNMSPHLGDENLRPSELLKIPPFVPFSFNKFATPVIETRMAHEQEDEVARKVEAIREGRRDRPAVAMVPPAPVDANANADVANLLDESGPTEAPPALGASQKSQPQSEPTPKASLSKPADETQQETQHTPVVTRSTAEPASIPIVESGRERSPSQQRRQQQQPALGEESSFNEELRRRLGELQGQNGALAEERERLEKQLKDAEDQLSSYQSRYETLSQNLEQAHSAYVGGVGALAATPGAPAEYQQLHRCFQRRAQLQRQIDGGDGAADAQGELRGVEAEIDRLEGTLQQRQASVKRDQDCTGGAGAASRSSIEQQLMRLRELEQKLTCDHQGHLRDWQKREGRVTSLRQQLTHLEQRQKEVTEHAAKVSRAISLQHLMPHDTAQLPIPDLMASRTTAATRDEPEGSPHSRLQETFSFGESTDTRPPPRPADKSPGQEAARGIFRSTDERIAVCVMAPSTHQSVTECRRAHEAAGKERGLTTTEGQPTGSTEARATEEEAKGVESLAEDSKDSDAMQAARAARDGIASARQDRKETMDVLSSVLNKATSFDAAPLADQQTNTDLTNEAPAIIQCLLDRLLAQNTHICRLEQQLGIQQQTPQLIDRPSEQDTPHTPQEPERPPVDSRADWHHPKAIDTATLTFTPPPFPMRHMASSYAQLVGQGSRGRERGDGFIRPMQPPVRRPPTPMEPETFGIDPSHQPSPVSDPSHRYYRRPPRHPNSFGQPKNGRQRDRRSYAPLGWSRPPAFDTMTAPQQPGEARAESGRPTIRVTPPGDVPACHSTAPQKSEGLPPRLLSIRQRLKSRDPSAERAPCDFTLGPLYHLRGGMTEVTPRRSKGHAPFRRDGVRNPERFDASSIYSGRYFVVDVSPPADPPAPSHATAVCGEEGRIQ</sequence>
<keyword evidence="1" id="KW-0433">Leucine-rich repeat</keyword>
<feature type="compositionally biased region" description="Basic and acidic residues" evidence="4">
    <location>
        <begin position="1272"/>
        <end position="1284"/>
    </location>
</feature>
<dbReference type="Proteomes" id="UP000041254">
    <property type="component" value="Unassembled WGS sequence"/>
</dbReference>
<feature type="region of interest" description="Disordered" evidence="4">
    <location>
        <begin position="283"/>
        <end position="354"/>
    </location>
</feature>
<feature type="compositionally biased region" description="Low complexity" evidence="4">
    <location>
        <begin position="371"/>
        <end position="386"/>
    </location>
</feature>
<dbReference type="PANTHER" id="PTHR46759">
    <property type="entry name" value="LEUCINE-RICH REPEAT-CONTAINING PROTEIN 72"/>
    <property type="match status" value="1"/>
</dbReference>
<proteinExistence type="predicted"/>
<feature type="coiled-coil region" evidence="3">
    <location>
        <begin position="255"/>
        <end position="282"/>
    </location>
</feature>
<feature type="compositionally biased region" description="Polar residues" evidence="4">
    <location>
        <begin position="339"/>
        <end position="354"/>
    </location>
</feature>
<feature type="region of interest" description="Disordered" evidence="4">
    <location>
        <begin position="1698"/>
        <end position="1720"/>
    </location>
</feature>
<feature type="region of interest" description="Disordered" evidence="4">
    <location>
        <begin position="447"/>
        <end position="466"/>
    </location>
</feature>
<name>A0A0G4EZJ5_VITBC</name>